<dbReference type="PROSITE" id="PS52029">
    <property type="entry name" value="LD_TPASE"/>
    <property type="match status" value="1"/>
</dbReference>
<evidence type="ECO:0000256" key="3">
    <source>
        <dbReference type="ARBA" id="ARBA00022676"/>
    </source>
</evidence>
<keyword evidence="12" id="KW-1185">Reference proteome</keyword>
<evidence type="ECO:0000256" key="8">
    <source>
        <dbReference type="ARBA" id="ARBA00023316"/>
    </source>
</evidence>
<dbReference type="UniPathway" id="UPA00219"/>
<dbReference type="GO" id="GO:0071972">
    <property type="term" value="F:peptidoglycan L,D-transpeptidase activity"/>
    <property type="evidence" value="ECO:0007669"/>
    <property type="project" value="TreeGrafter"/>
</dbReference>
<dbReference type="EMBL" id="CP001998">
    <property type="protein sequence ID" value="ADE53903.1"/>
    <property type="molecule type" value="Genomic_DNA"/>
</dbReference>
<dbReference type="Gene3D" id="2.40.440.10">
    <property type="entry name" value="L,D-transpeptidase catalytic domain-like"/>
    <property type="match status" value="1"/>
</dbReference>
<feature type="active site" description="Proton donor/acceptor" evidence="9">
    <location>
        <position position="122"/>
    </location>
</feature>
<keyword evidence="3" id="KW-0328">Glycosyltransferase</keyword>
<evidence type="ECO:0000256" key="1">
    <source>
        <dbReference type="ARBA" id="ARBA00004752"/>
    </source>
</evidence>
<feature type="domain" description="L,D-TPase catalytic" evidence="10">
    <location>
        <begin position="8"/>
        <end position="162"/>
    </location>
</feature>
<protein>
    <submittedName>
        <fullName evidence="11">ErfK/YbiS/YcfS/YnhG family protein</fullName>
    </submittedName>
</protein>
<evidence type="ECO:0000313" key="11">
    <source>
        <dbReference type="EMBL" id="ADE53903.1"/>
    </source>
</evidence>
<accession>D5EQD5</accession>
<evidence type="ECO:0000256" key="5">
    <source>
        <dbReference type="ARBA" id="ARBA00022801"/>
    </source>
</evidence>
<feature type="active site" description="Nucleophile" evidence="9">
    <location>
        <position position="138"/>
    </location>
</feature>
<dbReference type="KEGG" id="caa:Caka_0881"/>
<evidence type="ECO:0000256" key="4">
    <source>
        <dbReference type="ARBA" id="ARBA00022679"/>
    </source>
</evidence>
<dbReference type="GO" id="GO:0005576">
    <property type="term" value="C:extracellular region"/>
    <property type="evidence" value="ECO:0007669"/>
    <property type="project" value="TreeGrafter"/>
</dbReference>
<keyword evidence="7 9" id="KW-0573">Peptidoglycan synthesis</keyword>
<comment type="similarity">
    <text evidence="2">Belongs to the YkuD family.</text>
</comment>
<gene>
    <name evidence="11" type="ordered locus">Caka_0881</name>
</gene>
<dbReference type="GO" id="GO:0016757">
    <property type="term" value="F:glycosyltransferase activity"/>
    <property type="evidence" value="ECO:0007669"/>
    <property type="project" value="UniProtKB-KW"/>
</dbReference>
<dbReference type="Proteomes" id="UP000000925">
    <property type="component" value="Chromosome"/>
</dbReference>
<dbReference type="InterPro" id="IPR050979">
    <property type="entry name" value="LD-transpeptidase"/>
</dbReference>
<name>D5EQD5_CORAD</name>
<dbReference type="AlphaFoldDB" id="D5EQD5"/>
<dbReference type="InterPro" id="IPR038063">
    <property type="entry name" value="Transpep_catalytic_dom"/>
</dbReference>
<comment type="pathway">
    <text evidence="1 9">Cell wall biogenesis; peptidoglycan biosynthesis.</text>
</comment>
<dbReference type="STRING" id="583355.Caka_0881"/>
<dbReference type="PANTHER" id="PTHR30582">
    <property type="entry name" value="L,D-TRANSPEPTIDASE"/>
    <property type="match status" value="1"/>
</dbReference>
<organism evidence="11 12">
    <name type="scientific">Coraliomargarita akajimensis (strain DSM 45221 / IAM 15411 / JCM 23193 / KCTC 12865 / 04OKA010-24)</name>
    <dbReference type="NCBI Taxonomy" id="583355"/>
    <lineage>
        <taxon>Bacteria</taxon>
        <taxon>Pseudomonadati</taxon>
        <taxon>Verrucomicrobiota</taxon>
        <taxon>Opitutia</taxon>
        <taxon>Puniceicoccales</taxon>
        <taxon>Coraliomargaritaceae</taxon>
        <taxon>Coraliomargarita</taxon>
    </lineage>
</organism>
<evidence type="ECO:0000259" key="10">
    <source>
        <dbReference type="PROSITE" id="PS52029"/>
    </source>
</evidence>
<dbReference type="SUPFAM" id="SSF141523">
    <property type="entry name" value="L,D-transpeptidase catalytic domain-like"/>
    <property type="match status" value="1"/>
</dbReference>
<dbReference type="Pfam" id="PF03734">
    <property type="entry name" value="YkuD"/>
    <property type="match status" value="1"/>
</dbReference>
<keyword evidence="6 9" id="KW-0133">Cell shape</keyword>
<evidence type="ECO:0000256" key="9">
    <source>
        <dbReference type="PROSITE-ProRule" id="PRU01373"/>
    </source>
</evidence>
<evidence type="ECO:0000256" key="6">
    <source>
        <dbReference type="ARBA" id="ARBA00022960"/>
    </source>
</evidence>
<reference evidence="11 12" key="1">
    <citation type="journal article" date="2010" name="Stand. Genomic Sci.">
        <title>Complete genome sequence of Coraliomargarita akajimensis type strain (04OKA010-24).</title>
        <authorList>
            <person name="Mavromatis K."/>
            <person name="Abt B."/>
            <person name="Brambilla E."/>
            <person name="Lapidus A."/>
            <person name="Copeland A."/>
            <person name="Deshpande S."/>
            <person name="Nolan M."/>
            <person name="Lucas S."/>
            <person name="Tice H."/>
            <person name="Cheng J.F."/>
            <person name="Han C."/>
            <person name="Detter J.C."/>
            <person name="Woyke T."/>
            <person name="Goodwin L."/>
            <person name="Pitluck S."/>
            <person name="Held B."/>
            <person name="Brettin T."/>
            <person name="Tapia R."/>
            <person name="Ivanova N."/>
            <person name="Mikhailova N."/>
            <person name="Pati A."/>
            <person name="Liolios K."/>
            <person name="Chen A."/>
            <person name="Palaniappan K."/>
            <person name="Land M."/>
            <person name="Hauser L."/>
            <person name="Chang Y.J."/>
            <person name="Jeffries C.D."/>
            <person name="Rohde M."/>
            <person name="Goker M."/>
            <person name="Bristow J."/>
            <person name="Eisen J.A."/>
            <person name="Markowitz V."/>
            <person name="Hugenholtz P."/>
            <person name="Klenk H.P."/>
            <person name="Kyrpides N.C."/>
        </authorList>
    </citation>
    <scope>NUCLEOTIDE SEQUENCE [LARGE SCALE GENOMIC DNA]</scope>
    <source>
        <strain evidence="12">DSM 45221 / IAM 15411 / JCM 23193 / KCTC 12865</strain>
    </source>
</reference>
<keyword evidence="4" id="KW-0808">Transferase</keyword>
<dbReference type="GO" id="GO:0008360">
    <property type="term" value="P:regulation of cell shape"/>
    <property type="evidence" value="ECO:0007669"/>
    <property type="project" value="UniProtKB-UniRule"/>
</dbReference>
<evidence type="ECO:0000256" key="2">
    <source>
        <dbReference type="ARBA" id="ARBA00005992"/>
    </source>
</evidence>
<dbReference type="PANTHER" id="PTHR30582:SF24">
    <property type="entry name" value="L,D-TRANSPEPTIDASE ERFK_SRFK-RELATED"/>
    <property type="match status" value="1"/>
</dbReference>
<evidence type="ECO:0000313" key="12">
    <source>
        <dbReference type="Proteomes" id="UP000000925"/>
    </source>
</evidence>
<dbReference type="GO" id="GO:0071555">
    <property type="term" value="P:cell wall organization"/>
    <property type="evidence" value="ECO:0007669"/>
    <property type="project" value="UniProtKB-UniRule"/>
</dbReference>
<evidence type="ECO:0000256" key="7">
    <source>
        <dbReference type="ARBA" id="ARBA00022984"/>
    </source>
</evidence>
<keyword evidence="8 9" id="KW-0961">Cell wall biogenesis/degradation</keyword>
<dbReference type="InterPro" id="IPR005490">
    <property type="entry name" value="LD_TPept_cat_dom"/>
</dbReference>
<sequence>MSITPTPRLLIVSIEDQQIALLSEAQVEARFPISTSKKPPSCRENSYGTPTGLHRLADKIGADAPSGMVFKGRQAIKHFTEFNADEQAQNLITSRIIRIQGLEPGKNAGPGCDSYERYVYLHGTNHEDRIGQPFSGGCVEFLNQDIIQLFDQVETGDLLWIV</sequence>
<dbReference type="CDD" id="cd16913">
    <property type="entry name" value="YkuD_like"/>
    <property type="match status" value="1"/>
</dbReference>
<dbReference type="HOGENOM" id="CLU_042399_3_1_0"/>
<dbReference type="eggNOG" id="COG1376">
    <property type="taxonomic scope" value="Bacteria"/>
</dbReference>
<keyword evidence="5" id="KW-0378">Hydrolase</keyword>
<dbReference type="GO" id="GO:0018104">
    <property type="term" value="P:peptidoglycan-protein cross-linking"/>
    <property type="evidence" value="ECO:0007669"/>
    <property type="project" value="TreeGrafter"/>
</dbReference>
<proteinExistence type="inferred from homology"/>